<accession>B6QBT1</accession>
<reference evidence="4" key="1">
    <citation type="journal article" date="2015" name="Genome Announc.">
        <title>Genome sequence of the AIDS-associated pathogen Penicillium marneffei (ATCC18224) and its near taxonomic relative Talaromyces stipitatus (ATCC10500).</title>
        <authorList>
            <person name="Nierman W.C."/>
            <person name="Fedorova-Abrams N.D."/>
            <person name="Andrianopoulos A."/>
        </authorList>
    </citation>
    <scope>NUCLEOTIDE SEQUENCE [LARGE SCALE GENOMIC DNA]</scope>
    <source>
        <strain evidence="4">ATCC 18224 / CBS 334.59 / QM 7333</strain>
    </source>
</reference>
<dbReference type="Proteomes" id="UP000001294">
    <property type="component" value="Unassembled WGS sequence"/>
</dbReference>
<dbReference type="OrthoDB" id="4203839at2759"/>
<feature type="compositionally biased region" description="Polar residues" evidence="2">
    <location>
        <begin position="30"/>
        <end position="44"/>
    </location>
</feature>
<protein>
    <submittedName>
        <fullName evidence="3">Uncharacterized protein</fullName>
    </submittedName>
</protein>
<feature type="compositionally biased region" description="Polar residues" evidence="2">
    <location>
        <begin position="176"/>
        <end position="203"/>
    </location>
</feature>
<evidence type="ECO:0000313" key="3">
    <source>
        <dbReference type="EMBL" id="EEA25491.1"/>
    </source>
</evidence>
<feature type="compositionally biased region" description="Polar residues" evidence="2">
    <location>
        <begin position="209"/>
        <end position="220"/>
    </location>
</feature>
<evidence type="ECO:0000256" key="1">
    <source>
        <dbReference type="SAM" id="Coils"/>
    </source>
</evidence>
<keyword evidence="1" id="KW-0175">Coiled coil</keyword>
<dbReference type="VEuPathDB" id="FungiDB:PMAA_065970"/>
<proteinExistence type="predicted"/>
<dbReference type="EMBL" id="DS995900">
    <property type="protein sequence ID" value="EEA25491.1"/>
    <property type="molecule type" value="Genomic_DNA"/>
</dbReference>
<dbReference type="PhylomeDB" id="B6QBT1"/>
<evidence type="ECO:0000313" key="4">
    <source>
        <dbReference type="Proteomes" id="UP000001294"/>
    </source>
</evidence>
<keyword evidence="4" id="KW-1185">Reference proteome</keyword>
<gene>
    <name evidence="3" type="ORF">PMAA_065970</name>
</gene>
<feature type="coiled-coil region" evidence="1">
    <location>
        <begin position="64"/>
        <end position="105"/>
    </location>
</feature>
<organism evidence="3 4">
    <name type="scientific">Talaromyces marneffei (strain ATCC 18224 / CBS 334.59 / QM 7333)</name>
    <name type="common">Penicillium marneffei</name>
    <dbReference type="NCBI Taxonomy" id="441960"/>
    <lineage>
        <taxon>Eukaryota</taxon>
        <taxon>Fungi</taxon>
        <taxon>Dikarya</taxon>
        <taxon>Ascomycota</taxon>
        <taxon>Pezizomycotina</taxon>
        <taxon>Eurotiomycetes</taxon>
        <taxon>Eurotiomycetidae</taxon>
        <taxon>Eurotiales</taxon>
        <taxon>Trichocomaceae</taxon>
        <taxon>Talaromyces</taxon>
        <taxon>Talaromyces sect. Talaromyces</taxon>
    </lineage>
</organism>
<name>B6QBT1_TALMQ</name>
<feature type="region of interest" description="Disordered" evidence="2">
    <location>
        <begin position="1"/>
        <end position="44"/>
    </location>
</feature>
<evidence type="ECO:0000256" key="2">
    <source>
        <dbReference type="SAM" id="MobiDB-lite"/>
    </source>
</evidence>
<sequence length="581" mass="64941">MNPMNDPFTESHGQRSGLFANGGASHPLTGPTTPQRNILFLSNHTPTRDPFAPLLSPHNLRVLLSESERLRMSLKQDLATAEEELESAQENMVSTKQDLATAQEEMKLRYDQIKFRDGQIKIRDNEIKVRDEEISKLQSEIHRLRVHIEKQDVTIRTQSRTIQDPRSLRQRRMEETSISLSATAQPWSPQNIQSLVGPTQSLSLGAPQQFASNGSDNAQYSSPYGHTGPGPQMSYKMSYPVEPTAPPMQFDLKGTVAGASLQGLFHPTPSARGPNQMNMNTQDTMHLTTFNTPGGISSVYGGGATAYAGIEFEAKVSDFGGRFRSLWGKIDQFGRIYVINGELRPEKVPAPLKEYMMLDPNTAVAVQYLNHAMTKPLCVAKVINFYLCKKMLKYTEIIKNLSPRIDGEILNAKRRMTLETPNSVRHGLLAKVADQMALARQKPNFTEFCSISRENHVNELLEMLEPLVTTMEDNNSMRELLKNIIVDAQKIGIDLFSCPYDARFHFPELNESYDPMVMVNLDPTLHANLVRARVGLSVTPYIRLGLINSEPARIRIVCGAKVFTRVPGEDANANHTPGRPS</sequence>
<dbReference type="HOGENOM" id="CLU_469444_0_0_1"/>
<dbReference type="AlphaFoldDB" id="B6QBT1"/>
<feature type="region of interest" description="Disordered" evidence="2">
    <location>
        <begin position="157"/>
        <end position="220"/>
    </location>
</feature>